<comment type="caution">
    <text evidence="1">The sequence shown here is derived from an EMBL/GenBank/DDBJ whole genome shotgun (WGS) entry which is preliminary data.</text>
</comment>
<sequence>MTFILKCRASQKIAIAFFEAKTGKSSSFLSHCDSEPFCTIFRKEIVTFLPCRLSQASFESLRPSVSVRF</sequence>
<name>A0A396Z7U7_9LEPT</name>
<dbReference type="AlphaFoldDB" id="A0A396Z7U7"/>
<dbReference type="Proteomes" id="UP000265798">
    <property type="component" value="Unassembled WGS sequence"/>
</dbReference>
<gene>
    <name evidence="1" type="ORF">DLM75_12650</name>
</gene>
<accession>A0A396Z7U7</accession>
<organism evidence="1 2">
    <name type="scientific">Leptospira stimsonii</name>
    <dbReference type="NCBI Taxonomy" id="2202203"/>
    <lineage>
        <taxon>Bacteria</taxon>
        <taxon>Pseudomonadati</taxon>
        <taxon>Spirochaetota</taxon>
        <taxon>Spirochaetia</taxon>
        <taxon>Leptospirales</taxon>
        <taxon>Leptospiraceae</taxon>
        <taxon>Leptospira</taxon>
    </lineage>
</organism>
<dbReference type="EMBL" id="QHCT01000003">
    <property type="protein sequence ID" value="RHX89804.1"/>
    <property type="molecule type" value="Genomic_DNA"/>
</dbReference>
<proteinExistence type="predicted"/>
<evidence type="ECO:0000313" key="1">
    <source>
        <dbReference type="EMBL" id="RHX89804.1"/>
    </source>
</evidence>
<evidence type="ECO:0000313" key="2">
    <source>
        <dbReference type="Proteomes" id="UP000265798"/>
    </source>
</evidence>
<protein>
    <submittedName>
        <fullName evidence="1">Uncharacterized protein</fullName>
    </submittedName>
</protein>
<dbReference type="OrthoDB" id="9879395at2"/>
<reference evidence="2" key="1">
    <citation type="submission" date="2018-05" db="EMBL/GenBank/DDBJ databases">
        <title>Leptospira yasudae sp. nov. and Leptospira stimsonii sp. nov., two pathogenic species of the genus Leptospira isolated from environmental sources.</title>
        <authorList>
            <person name="Casanovas-Massana A."/>
            <person name="Hamond C."/>
            <person name="Santos L.A."/>
            <person name="Hacker K.P."/>
            <person name="Balassiano I."/>
            <person name="Medeiros M.A."/>
            <person name="Reis M.G."/>
            <person name="Ko A.I."/>
            <person name="Wunder E.A."/>
        </authorList>
    </citation>
    <scope>NUCLEOTIDE SEQUENCE [LARGE SCALE GENOMIC DNA]</scope>
    <source>
        <strain evidence="2">Yale</strain>
    </source>
</reference>